<dbReference type="SMART" id="SM00343">
    <property type="entry name" value="ZnF_C2HC"/>
    <property type="match status" value="1"/>
</dbReference>
<dbReference type="RefSeq" id="XP_038058208.1">
    <property type="nucleotide sequence ID" value="XM_038202280.1"/>
</dbReference>
<dbReference type="InterPro" id="IPR001878">
    <property type="entry name" value="Znf_CCHC"/>
</dbReference>
<accession>A0A913Z0K5</accession>
<dbReference type="GO" id="GO:0003676">
    <property type="term" value="F:nucleic acid binding"/>
    <property type="evidence" value="ECO:0007669"/>
    <property type="project" value="InterPro"/>
</dbReference>
<evidence type="ECO:0000313" key="5">
    <source>
        <dbReference type="Proteomes" id="UP000887568"/>
    </source>
</evidence>
<feature type="compositionally biased region" description="Low complexity" evidence="2">
    <location>
        <begin position="104"/>
        <end position="125"/>
    </location>
</feature>
<dbReference type="Proteomes" id="UP000887568">
    <property type="component" value="Unplaced"/>
</dbReference>
<dbReference type="GeneID" id="119729631"/>
<proteinExistence type="predicted"/>
<feature type="domain" description="CCHC-type" evidence="3">
    <location>
        <begin position="302"/>
        <end position="317"/>
    </location>
</feature>
<dbReference type="EnsemblMetazoa" id="XM_038202280.1">
    <property type="protein sequence ID" value="XP_038058208.1"/>
    <property type="gene ID" value="LOC119729631"/>
</dbReference>
<dbReference type="EnsemblMetazoa" id="XM_038189511.1">
    <property type="protein sequence ID" value="XP_038045439.1"/>
    <property type="gene ID" value="LOC119720012"/>
</dbReference>
<dbReference type="RefSeq" id="XP_038045439.1">
    <property type="nucleotide sequence ID" value="XM_038189511.1"/>
</dbReference>
<keyword evidence="1" id="KW-0862">Zinc</keyword>
<evidence type="ECO:0000313" key="4">
    <source>
        <dbReference type="EnsemblMetazoa" id="XP_038045439.1"/>
    </source>
</evidence>
<dbReference type="GeneID" id="119720012"/>
<evidence type="ECO:0000256" key="1">
    <source>
        <dbReference type="PROSITE-ProRule" id="PRU00047"/>
    </source>
</evidence>
<name>A0A913Z0K5_PATMI</name>
<dbReference type="Gene3D" id="4.10.60.10">
    <property type="entry name" value="Zinc finger, CCHC-type"/>
    <property type="match status" value="1"/>
</dbReference>
<reference evidence="4" key="1">
    <citation type="submission" date="2022-11" db="UniProtKB">
        <authorList>
            <consortium name="EnsemblMetazoa"/>
        </authorList>
    </citation>
    <scope>IDENTIFICATION</scope>
</reference>
<dbReference type="GO" id="GO:0008270">
    <property type="term" value="F:zinc ion binding"/>
    <property type="evidence" value="ECO:0007669"/>
    <property type="project" value="UniProtKB-KW"/>
</dbReference>
<organism evidence="4 5">
    <name type="scientific">Patiria miniata</name>
    <name type="common">Bat star</name>
    <name type="synonym">Asterina miniata</name>
    <dbReference type="NCBI Taxonomy" id="46514"/>
    <lineage>
        <taxon>Eukaryota</taxon>
        <taxon>Metazoa</taxon>
        <taxon>Echinodermata</taxon>
        <taxon>Eleutherozoa</taxon>
        <taxon>Asterozoa</taxon>
        <taxon>Asteroidea</taxon>
        <taxon>Valvatacea</taxon>
        <taxon>Valvatida</taxon>
        <taxon>Asterinidae</taxon>
        <taxon>Patiria</taxon>
    </lineage>
</organism>
<keyword evidence="5" id="KW-1185">Reference proteome</keyword>
<evidence type="ECO:0000256" key="2">
    <source>
        <dbReference type="SAM" id="MobiDB-lite"/>
    </source>
</evidence>
<protein>
    <recommendedName>
        <fullName evidence="3">CCHC-type domain-containing protein</fullName>
    </recommendedName>
</protein>
<feature type="region of interest" description="Disordered" evidence="2">
    <location>
        <begin position="95"/>
        <end position="154"/>
    </location>
</feature>
<dbReference type="InterPro" id="IPR036875">
    <property type="entry name" value="Znf_CCHC_sf"/>
</dbReference>
<dbReference type="SUPFAM" id="SSF57756">
    <property type="entry name" value="Retrovirus zinc finger-like domains"/>
    <property type="match status" value="1"/>
</dbReference>
<sequence length="319" mass="35455">MDITYDIVEEKPDAYEGVETQASPAFKGLCVAFKISAKYFEDMIKDGWEDVDQLLGLDRAWSDHILALAPNGGQRRNFERLMARVEAGPLAEQAVGRLSKQQKRQQQGEQNKAADALPAKDAGAATCPGPSDATDDAVDQKTTPSPVPQAKSAFEVHKPRRLELLKACAETGYDRNVAYVMSLLRKYVDEFAPLSSDDIKEKQMYVNLLTECTKHVEAKVQGIAMYIYKSITGEDSDKRLRFARKHLGLAAPPADNKARVGPQGGVARPWRQSFRPRWNPQQGQRGWGFRSSLGAAKQAGACFRCQKRGHMARDCKEIL</sequence>
<dbReference type="PROSITE" id="PS50158">
    <property type="entry name" value="ZF_CCHC"/>
    <property type="match status" value="1"/>
</dbReference>
<dbReference type="AlphaFoldDB" id="A0A913Z0K5"/>
<evidence type="ECO:0000259" key="3">
    <source>
        <dbReference type="PROSITE" id="PS50158"/>
    </source>
</evidence>
<keyword evidence="1" id="KW-0479">Metal-binding</keyword>
<dbReference type="Pfam" id="PF00098">
    <property type="entry name" value="zf-CCHC"/>
    <property type="match status" value="1"/>
</dbReference>
<keyword evidence="1" id="KW-0863">Zinc-finger</keyword>